<dbReference type="Proteomes" id="UP000681290">
    <property type="component" value="Unassembled WGS sequence"/>
</dbReference>
<evidence type="ECO:0000313" key="2">
    <source>
        <dbReference type="Proteomes" id="UP000681290"/>
    </source>
</evidence>
<accession>A0ABQ4MNZ4</accession>
<dbReference type="EMBL" id="BOSM01000002">
    <property type="protein sequence ID" value="GIP57724.1"/>
    <property type="molecule type" value="Genomic_DNA"/>
</dbReference>
<gene>
    <name evidence="1" type="ORF">J15TS10_15380</name>
</gene>
<organism evidence="1 2">
    <name type="scientific">Paenibacillus woosongensis</name>
    <dbReference type="NCBI Taxonomy" id="307580"/>
    <lineage>
        <taxon>Bacteria</taxon>
        <taxon>Bacillati</taxon>
        <taxon>Bacillota</taxon>
        <taxon>Bacilli</taxon>
        <taxon>Bacillales</taxon>
        <taxon>Paenibacillaceae</taxon>
        <taxon>Paenibacillus</taxon>
    </lineage>
</organism>
<name>A0ABQ4MNZ4_9BACL</name>
<evidence type="ECO:0000313" key="1">
    <source>
        <dbReference type="EMBL" id="GIP57724.1"/>
    </source>
</evidence>
<keyword evidence="2" id="KW-1185">Reference proteome</keyword>
<reference evidence="1 2" key="1">
    <citation type="submission" date="2021-03" db="EMBL/GenBank/DDBJ databases">
        <title>Antimicrobial resistance genes in bacteria isolated from Japanese honey, and their potential for conferring macrolide and lincosamide resistance in the American foulbrood pathogen Paenibacillus larvae.</title>
        <authorList>
            <person name="Okamoto M."/>
            <person name="Kumagai M."/>
            <person name="Kanamori H."/>
            <person name="Takamatsu D."/>
        </authorList>
    </citation>
    <scope>NUCLEOTIDE SEQUENCE [LARGE SCALE GENOMIC DNA]</scope>
    <source>
        <strain evidence="1 2">J15TS10</strain>
    </source>
</reference>
<sequence length="131" mass="13912">MPREGRRSRVGEKNILAYFKSPEEAEGAARKLQALRVADLSIDRFSRYPGEGYDPLNPVTGKISSLAAITQDAEITNRSAGILSAADPAASGMSHGGQGGPTGHDILLTVVVDESSHHQALRIIEELGGMM</sequence>
<protein>
    <submittedName>
        <fullName evidence="1">Uncharacterized protein</fullName>
    </submittedName>
</protein>
<proteinExistence type="predicted"/>
<comment type="caution">
    <text evidence="1">The sequence shown here is derived from an EMBL/GenBank/DDBJ whole genome shotgun (WGS) entry which is preliminary data.</text>
</comment>